<dbReference type="SUPFAM" id="SSF51445">
    <property type="entry name" value="(Trans)glycosidases"/>
    <property type="match status" value="1"/>
</dbReference>
<dbReference type="Pfam" id="PF02065">
    <property type="entry name" value="Melibiase"/>
    <property type="match status" value="1"/>
</dbReference>
<dbReference type="CDD" id="cd14791">
    <property type="entry name" value="GH36"/>
    <property type="match status" value="1"/>
</dbReference>
<name>A0ABY6CVG9_9BACT</name>
<dbReference type="InterPro" id="IPR002252">
    <property type="entry name" value="Glyco_hydro_36"/>
</dbReference>
<dbReference type="PANTHER" id="PTHR43053">
    <property type="entry name" value="GLYCOSIDASE FAMILY 31"/>
    <property type="match status" value="1"/>
</dbReference>
<dbReference type="InterPro" id="IPR050985">
    <property type="entry name" value="Alpha-glycosidase_related"/>
</dbReference>
<dbReference type="EMBL" id="CP106679">
    <property type="protein sequence ID" value="UXP32250.1"/>
    <property type="molecule type" value="Genomic_DNA"/>
</dbReference>
<proteinExistence type="predicted"/>
<evidence type="ECO:0000256" key="2">
    <source>
        <dbReference type="ARBA" id="ARBA00023295"/>
    </source>
</evidence>
<protein>
    <submittedName>
        <fullName evidence="3">Alpha-galactosidase</fullName>
    </submittedName>
</protein>
<evidence type="ECO:0000256" key="1">
    <source>
        <dbReference type="ARBA" id="ARBA00022801"/>
    </source>
</evidence>
<keyword evidence="2" id="KW-0326">Glycosidase</keyword>
<dbReference type="RefSeq" id="WP_262309686.1">
    <property type="nucleotide sequence ID" value="NZ_CP106679.1"/>
</dbReference>
<organism evidence="3 4">
    <name type="scientific">Reichenbachiella agarivorans</name>
    <dbReference type="NCBI Taxonomy" id="2979464"/>
    <lineage>
        <taxon>Bacteria</taxon>
        <taxon>Pseudomonadati</taxon>
        <taxon>Bacteroidota</taxon>
        <taxon>Cytophagia</taxon>
        <taxon>Cytophagales</taxon>
        <taxon>Reichenbachiellaceae</taxon>
        <taxon>Reichenbachiella</taxon>
    </lineage>
</organism>
<reference evidence="3" key="1">
    <citation type="submission" date="2022-09" db="EMBL/GenBank/DDBJ databases">
        <title>Comparative genomics and taxonomic characterization of three novel marine species of genus Reichenbachiella exhibiting antioxidant and polysaccharide degradation activities.</title>
        <authorList>
            <person name="Muhammad N."/>
            <person name="Lee Y.-J."/>
            <person name="Ko J."/>
            <person name="Kim S.-G."/>
        </authorList>
    </citation>
    <scope>NUCLEOTIDE SEQUENCE</scope>
    <source>
        <strain evidence="3">BKB1-1</strain>
    </source>
</reference>
<evidence type="ECO:0000313" key="4">
    <source>
        <dbReference type="Proteomes" id="UP001065174"/>
    </source>
</evidence>
<dbReference type="InterPro" id="IPR013785">
    <property type="entry name" value="Aldolase_TIM"/>
</dbReference>
<keyword evidence="1" id="KW-0378">Hydrolase</keyword>
<dbReference type="PANTHER" id="PTHR43053:SF3">
    <property type="entry name" value="ALPHA-GALACTOSIDASE C-RELATED"/>
    <property type="match status" value="1"/>
</dbReference>
<dbReference type="InterPro" id="IPR017853">
    <property type="entry name" value="GH"/>
</dbReference>
<sequence length="646" mass="73967">MSISNQLFTKLSDTSKRQDLTSLGATEYLEIDNRRLESFEVTERKVNETKELGGAKIYTISGINKETKISKTITITAYTLHPDLLTTQVTYINLSDRDIAIKAWINQAYTISSQREETPFWAFQGSSSSERADWIKPVTPGYYQKNYMGMNNSDYGGGIPLTDIWNPEIGITIGHAELNPKLISLPTEMKKYDNEVSVSIRQDFSYPQYLAAGDTLKTLETFVSIHSGDYYNGLTKYSKLMQAKGIQMPEPEPFAFEPIWCAWGYERNFTADEVVGTLPKVKELGIKWAVLDDGFQLAEGDWHVNQDKFSKGDSQMRELVDEIHAQGLKAKLWWAPLAADPGSDLLKENPDMRLYLSDWAPQYITWWDAYYLSPSHPQTIQHTQEIVNLFLNQWDFDGLKMDGQHMNAIAPDYNPKAGLEYPEQGSEKLPAFFKLIYEQAHTIKPHAVIENCPCGTCMSYFNMPYMNQSVSSDPTSSWQIRLKGKTYKALIPNTAYYGDHVELSDNGDDFASSFGVGAVLGTKFTWPKDNPDASGSYLLTKEKEVKWKKWFSLYDQKMLSREIYRGDLYDIAYDRPETHLIQKGDTLHYAFYSDSWDGKVELRGLSKGQYIVRDYVNHREIAEISDQTNKLNIQFKDFILLEVYPK</sequence>
<dbReference type="Gene3D" id="3.20.20.70">
    <property type="entry name" value="Aldolase class I"/>
    <property type="match status" value="1"/>
</dbReference>
<gene>
    <name evidence="3" type="ORF">N6H18_18080</name>
</gene>
<evidence type="ECO:0000313" key="3">
    <source>
        <dbReference type="EMBL" id="UXP32250.1"/>
    </source>
</evidence>
<accession>A0ABY6CVG9</accession>
<keyword evidence="4" id="KW-1185">Reference proteome</keyword>
<dbReference type="Proteomes" id="UP001065174">
    <property type="component" value="Chromosome"/>
</dbReference>